<sequence>MVVVKEMKKTPSLSLFSKTLPLFLKHYSLHGESLEPYQSLMGPNLKMGLRKERKTSPDQQELVVVGHSILNFQGSKRHMENTRLNFSNLLQWIVTRFPSKTFAVLSCLLVDGDGLIHELLGRNWNALHKTTNWPRQNCNANAGTPLFPIQPLSAGKLLQKLHHYHLKNYCNSNDCQK</sequence>
<reference evidence="1" key="1">
    <citation type="journal article" date="2023" name="Mol. Ecol. Resour.">
        <title>Chromosome-level genome assembly of a triploid poplar Populus alba 'Berolinensis'.</title>
        <authorList>
            <person name="Chen S."/>
            <person name="Yu Y."/>
            <person name="Wang X."/>
            <person name="Wang S."/>
            <person name="Zhang T."/>
            <person name="Zhou Y."/>
            <person name="He R."/>
            <person name="Meng N."/>
            <person name="Wang Y."/>
            <person name="Liu W."/>
            <person name="Liu Z."/>
            <person name="Liu J."/>
            <person name="Guo Q."/>
            <person name="Huang H."/>
            <person name="Sederoff R.R."/>
            <person name="Wang G."/>
            <person name="Qu G."/>
            <person name="Chen S."/>
        </authorList>
    </citation>
    <scope>NUCLEOTIDE SEQUENCE</scope>
    <source>
        <strain evidence="1">SC-2020</strain>
    </source>
</reference>
<dbReference type="Proteomes" id="UP001164929">
    <property type="component" value="Chromosome 5"/>
</dbReference>
<dbReference type="AlphaFoldDB" id="A0AAD6QTB2"/>
<gene>
    <name evidence="1" type="ORF">NC653_012990</name>
</gene>
<keyword evidence="2" id="KW-1185">Reference proteome</keyword>
<comment type="caution">
    <text evidence="1">The sequence shown here is derived from an EMBL/GenBank/DDBJ whole genome shotgun (WGS) entry which is preliminary data.</text>
</comment>
<protein>
    <submittedName>
        <fullName evidence="1">Uncharacterized protein</fullName>
    </submittedName>
</protein>
<organism evidence="1 2">
    <name type="scientific">Populus alba x Populus x berolinensis</name>
    <dbReference type="NCBI Taxonomy" id="444605"/>
    <lineage>
        <taxon>Eukaryota</taxon>
        <taxon>Viridiplantae</taxon>
        <taxon>Streptophyta</taxon>
        <taxon>Embryophyta</taxon>
        <taxon>Tracheophyta</taxon>
        <taxon>Spermatophyta</taxon>
        <taxon>Magnoliopsida</taxon>
        <taxon>eudicotyledons</taxon>
        <taxon>Gunneridae</taxon>
        <taxon>Pentapetalae</taxon>
        <taxon>rosids</taxon>
        <taxon>fabids</taxon>
        <taxon>Malpighiales</taxon>
        <taxon>Salicaceae</taxon>
        <taxon>Saliceae</taxon>
        <taxon>Populus</taxon>
    </lineage>
</organism>
<proteinExistence type="predicted"/>
<name>A0AAD6QTB2_9ROSI</name>
<evidence type="ECO:0000313" key="2">
    <source>
        <dbReference type="Proteomes" id="UP001164929"/>
    </source>
</evidence>
<dbReference type="EMBL" id="JAQIZT010000005">
    <property type="protein sequence ID" value="KAJ6996250.1"/>
    <property type="molecule type" value="Genomic_DNA"/>
</dbReference>
<evidence type="ECO:0000313" key="1">
    <source>
        <dbReference type="EMBL" id="KAJ6996250.1"/>
    </source>
</evidence>
<accession>A0AAD6QTB2</accession>